<dbReference type="InterPro" id="IPR032783">
    <property type="entry name" value="AraC_lig"/>
</dbReference>
<dbReference type="Gene3D" id="1.10.10.60">
    <property type="entry name" value="Homeodomain-like"/>
    <property type="match status" value="1"/>
</dbReference>
<dbReference type="PROSITE" id="PS01124">
    <property type="entry name" value="HTH_ARAC_FAMILY_2"/>
    <property type="match status" value="1"/>
</dbReference>
<reference evidence="5 6" key="1">
    <citation type="submission" date="2017-09" db="EMBL/GenBank/DDBJ databases">
        <authorList>
            <person name="Ehlers B."/>
            <person name="Leendertz F.H."/>
        </authorList>
    </citation>
    <scope>NUCLEOTIDE SEQUENCE [LARGE SCALE GENOMIC DNA]</scope>
    <source>
        <strain evidence="5 6">CGMCC 4.7095</strain>
    </source>
</reference>
<keyword evidence="3" id="KW-0804">Transcription</keyword>
<name>A0A286DQ57_9ACTN</name>
<keyword evidence="1" id="KW-0805">Transcription regulation</keyword>
<dbReference type="PANTHER" id="PTHR46796:SF7">
    <property type="entry name" value="ARAC FAMILY TRANSCRIPTIONAL REGULATOR"/>
    <property type="match status" value="1"/>
</dbReference>
<organism evidence="5 6">
    <name type="scientific">Streptomyces zhaozhouensis</name>
    <dbReference type="NCBI Taxonomy" id="1300267"/>
    <lineage>
        <taxon>Bacteria</taxon>
        <taxon>Bacillati</taxon>
        <taxon>Actinomycetota</taxon>
        <taxon>Actinomycetes</taxon>
        <taxon>Kitasatosporales</taxon>
        <taxon>Streptomycetaceae</taxon>
        <taxon>Streptomyces</taxon>
    </lineage>
</organism>
<dbReference type="InterPro" id="IPR018060">
    <property type="entry name" value="HTH_AraC"/>
</dbReference>
<gene>
    <name evidence="5" type="ORF">SAMN06297387_102259</name>
</gene>
<evidence type="ECO:0000313" key="5">
    <source>
        <dbReference type="EMBL" id="SOD60771.1"/>
    </source>
</evidence>
<dbReference type="PROSITE" id="PS00041">
    <property type="entry name" value="HTH_ARAC_FAMILY_1"/>
    <property type="match status" value="2"/>
</dbReference>
<evidence type="ECO:0000256" key="1">
    <source>
        <dbReference type="ARBA" id="ARBA00023015"/>
    </source>
</evidence>
<proteinExistence type="predicted"/>
<evidence type="ECO:0000313" key="6">
    <source>
        <dbReference type="Proteomes" id="UP000219072"/>
    </source>
</evidence>
<dbReference type="Pfam" id="PF12833">
    <property type="entry name" value="HTH_18"/>
    <property type="match status" value="1"/>
</dbReference>
<dbReference type="Pfam" id="PF12852">
    <property type="entry name" value="Cupin_6"/>
    <property type="match status" value="1"/>
</dbReference>
<dbReference type="Proteomes" id="UP000219072">
    <property type="component" value="Unassembled WGS sequence"/>
</dbReference>
<dbReference type="EMBL" id="OCNE01000002">
    <property type="protein sequence ID" value="SOD60771.1"/>
    <property type="molecule type" value="Genomic_DNA"/>
</dbReference>
<protein>
    <submittedName>
        <fullName evidence="5">AraC-type DNA-binding protein</fullName>
    </submittedName>
</protein>
<dbReference type="InterPro" id="IPR018062">
    <property type="entry name" value="HTH_AraC-typ_CS"/>
</dbReference>
<evidence type="ECO:0000256" key="3">
    <source>
        <dbReference type="ARBA" id="ARBA00023163"/>
    </source>
</evidence>
<evidence type="ECO:0000256" key="2">
    <source>
        <dbReference type="ARBA" id="ARBA00023125"/>
    </source>
</evidence>
<sequence length="299" mass="31766">MSEVLDLVAVQAVMTSGFTARGAWVARGEFGEILKFVALARGRVELTADGADAPLVLGAGDVAVLNGPGRLVMRGGPADGVPREIDVADPRHAPVAEEGADTLLGGHVALNAIGRSLLGQALPPVAHIRAASTAVPLRARLDLLLAEMTADQLGAAFALRQHAQLFVLDLLRVHLGRSALPPGWPRLLTDARLLPAVRLMHAEPGTAWRLETLARAAAMSRTTFATRFREVAGVPPLTYLVRWRMLLARRALREGEESVGALAASLGYASESAFSTAFRREVGEPPLRYRAHARRGSGA</sequence>
<dbReference type="SUPFAM" id="SSF46689">
    <property type="entry name" value="Homeodomain-like"/>
    <property type="match status" value="2"/>
</dbReference>
<feature type="domain" description="HTH araC/xylS-type" evidence="4">
    <location>
        <begin position="191"/>
        <end position="292"/>
    </location>
</feature>
<keyword evidence="6" id="KW-1185">Reference proteome</keyword>
<dbReference type="InterPro" id="IPR009057">
    <property type="entry name" value="Homeodomain-like_sf"/>
</dbReference>
<dbReference type="GO" id="GO:0003700">
    <property type="term" value="F:DNA-binding transcription factor activity"/>
    <property type="evidence" value="ECO:0007669"/>
    <property type="project" value="InterPro"/>
</dbReference>
<accession>A0A286DQ57</accession>
<dbReference type="SMART" id="SM00342">
    <property type="entry name" value="HTH_ARAC"/>
    <property type="match status" value="1"/>
</dbReference>
<keyword evidence="2 5" id="KW-0238">DNA-binding</keyword>
<dbReference type="InterPro" id="IPR050204">
    <property type="entry name" value="AraC_XylS_family_regulators"/>
</dbReference>
<dbReference type="GO" id="GO:0043565">
    <property type="term" value="F:sequence-specific DNA binding"/>
    <property type="evidence" value="ECO:0007669"/>
    <property type="project" value="InterPro"/>
</dbReference>
<dbReference type="PANTHER" id="PTHR46796">
    <property type="entry name" value="HTH-TYPE TRANSCRIPTIONAL ACTIVATOR RHAS-RELATED"/>
    <property type="match status" value="1"/>
</dbReference>
<dbReference type="AlphaFoldDB" id="A0A286DQ57"/>
<evidence type="ECO:0000259" key="4">
    <source>
        <dbReference type="PROSITE" id="PS01124"/>
    </source>
</evidence>